<accession>A0A1V4J6M6</accession>
<protein>
    <submittedName>
        <fullName evidence="2">Uncharacterized protein</fullName>
    </submittedName>
</protein>
<evidence type="ECO:0000313" key="3">
    <source>
        <dbReference type="Proteomes" id="UP000190648"/>
    </source>
</evidence>
<dbReference type="Proteomes" id="UP000190648">
    <property type="component" value="Unassembled WGS sequence"/>
</dbReference>
<dbReference type="AlphaFoldDB" id="A0A1V4J6M6"/>
<evidence type="ECO:0000313" key="2">
    <source>
        <dbReference type="EMBL" id="OPJ67760.1"/>
    </source>
</evidence>
<name>A0A1V4J6M6_PATFA</name>
<evidence type="ECO:0000256" key="1">
    <source>
        <dbReference type="SAM" id="MobiDB-lite"/>
    </source>
</evidence>
<proteinExistence type="predicted"/>
<dbReference type="OrthoDB" id="10664756at2759"/>
<sequence length="127" mass="14100">MEGDAAKGGHRREVHLVSGCPTVSLQDQGQFLLLHQEPGQEGEQHRGSAAPARPPCPNPALFSTGPPLPTLLEIFVDSMRDHHSPATLILVSRHRHLDIVGKQDNRSSPNNSWCTSRWLLRHEKVRP</sequence>
<reference evidence="2 3" key="1">
    <citation type="submission" date="2016-02" db="EMBL/GenBank/DDBJ databases">
        <title>Band-tailed pigeon sequencing and assembly.</title>
        <authorList>
            <person name="Soares A.E."/>
            <person name="Novak B.J."/>
            <person name="Rice E.S."/>
            <person name="O'Connell B."/>
            <person name="Chang D."/>
            <person name="Weber S."/>
            <person name="Shapiro B."/>
        </authorList>
    </citation>
    <scope>NUCLEOTIDE SEQUENCE [LARGE SCALE GENOMIC DNA]</scope>
    <source>
        <strain evidence="2">BTP2013</strain>
        <tissue evidence="2">Blood</tissue>
    </source>
</reference>
<organism evidence="2 3">
    <name type="scientific">Patagioenas fasciata monilis</name>
    <dbReference type="NCBI Taxonomy" id="372326"/>
    <lineage>
        <taxon>Eukaryota</taxon>
        <taxon>Metazoa</taxon>
        <taxon>Chordata</taxon>
        <taxon>Craniata</taxon>
        <taxon>Vertebrata</taxon>
        <taxon>Euteleostomi</taxon>
        <taxon>Archelosauria</taxon>
        <taxon>Archosauria</taxon>
        <taxon>Dinosauria</taxon>
        <taxon>Saurischia</taxon>
        <taxon>Theropoda</taxon>
        <taxon>Coelurosauria</taxon>
        <taxon>Aves</taxon>
        <taxon>Neognathae</taxon>
        <taxon>Neoaves</taxon>
        <taxon>Columbimorphae</taxon>
        <taxon>Columbiformes</taxon>
        <taxon>Columbidae</taxon>
        <taxon>Patagioenas</taxon>
    </lineage>
</organism>
<dbReference type="EMBL" id="LSYS01008925">
    <property type="protein sequence ID" value="OPJ67760.1"/>
    <property type="molecule type" value="Genomic_DNA"/>
</dbReference>
<gene>
    <name evidence="2" type="ORF">AV530_001994</name>
</gene>
<keyword evidence="3" id="KW-1185">Reference proteome</keyword>
<feature type="region of interest" description="Disordered" evidence="1">
    <location>
        <begin position="37"/>
        <end position="63"/>
    </location>
</feature>
<comment type="caution">
    <text evidence="2">The sequence shown here is derived from an EMBL/GenBank/DDBJ whole genome shotgun (WGS) entry which is preliminary data.</text>
</comment>